<evidence type="ECO:0000313" key="2">
    <source>
        <dbReference type="EMBL" id="GMI95171.1"/>
    </source>
</evidence>
<proteinExistence type="predicted"/>
<dbReference type="SUPFAM" id="SSF56672">
    <property type="entry name" value="DNA/RNA polymerases"/>
    <property type="match status" value="1"/>
</dbReference>
<reference evidence="2" key="1">
    <citation type="submission" date="2023-05" db="EMBL/GenBank/DDBJ databases">
        <title>Genome and transcriptome analyses reveal genes involved in the formation of fine ridges on petal epidermal cells in Hibiscus trionum.</title>
        <authorList>
            <person name="Koshimizu S."/>
            <person name="Masuda S."/>
            <person name="Ishii T."/>
            <person name="Shirasu K."/>
            <person name="Hoshino A."/>
            <person name="Arita M."/>
        </authorList>
    </citation>
    <scope>NUCLEOTIDE SEQUENCE</scope>
    <source>
        <strain evidence="2">Hamamatsu line</strain>
    </source>
</reference>
<keyword evidence="3" id="KW-1185">Reference proteome</keyword>
<gene>
    <name evidence="2" type="ORF">HRI_003186400</name>
</gene>
<dbReference type="OrthoDB" id="998159at2759"/>
<dbReference type="Pfam" id="PF00078">
    <property type="entry name" value="RVT_1"/>
    <property type="match status" value="1"/>
</dbReference>
<dbReference type="Proteomes" id="UP001165190">
    <property type="component" value="Unassembled WGS sequence"/>
</dbReference>
<dbReference type="PROSITE" id="PS50878">
    <property type="entry name" value="RT_POL"/>
    <property type="match status" value="1"/>
</dbReference>
<dbReference type="EMBL" id="BSYR01000026">
    <property type="protein sequence ID" value="GMI95171.1"/>
    <property type="molecule type" value="Genomic_DNA"/>
</dbReference>
<dbReference type="InterPro" id="IPR000477">
    <property type="entry name" value="RT_dom"/>
</dbReference>
<feature type="domain" description="Reverse transcriptase" evidence="1">
    <location>
        <begin position="1"/>
        <end position="229"/>
    </location>
</feature>
<organism evidence="2 3">
    <name type="scientific">Hibiscus trionum</name>
    <name type="common">Flower of an hour</name>
    <dbReference type="NCBI Taxonomy" id="183268"/>
    <lineage>
        <taxon>Eukaryota</taxon>
        <taxon>Viridiplantae</taxon>
        <taxon>Streptophyta</taxon>
        <taxon>Embryophyta</taxon>
        <taxon>Tracheophyta</taxon>
        <taxon>Spermatophyta</taxon>
        <taxon>Magnoliopsida</taxon>
        <taxon>eudicotyledons</taxon>
        <taxon>Gunneridae</taxon>
        <taxon>Pentapetalae</taxon>
        <taxon>rosids</taxon>
        <taxon>malvids</taxon>
        <taxon>Malvales</taxon>
        <taxon>Malvaceae</taxon>
        <taxon>Malvoideae</taxon>
        <taxon>Hibiscus</taxon>
    </lineage>
</organism>
<name>A0A9W7IHH0_HIBTR</name>
<comment type="caution">
    <text evidence="2">The sequence shown here is derived from an EMBL/GenBank/DDBJ whole genome shotgun (WGS) entry which is preliminary data.</text>
</comment>
<dbReference type="AlphaFoldDB" id="A0A9W7IHH0"/>
<evidence type="ECO:0000259" key="1">
    <source>
        <dbReference type="PROSITE" id="PS50878"/>
    </source>
</evidence>
<evidence type="ECO:0000313" key="3">
    <source>
        <dbReference type="Proteomes" id="UP001165190"/>
    </source>
</evidence>
<dbReference type="PANTHER" id="PTHR33116:SF75">
    <property type="entry name" value="RIBONUCLEASE H PROTEIN"/>
    <property type="match status" value="1"/>
</dbReference>
<dbReference type="CDD" id="cd01650">
    <property type="entry name" value="RT_nLTR_like"/>
    <property type="match status" value="1"/>
</dbReference>
<accession>A0A9W7IHH0</accession>
<protein>
    <recommendedName>
        <fullName evidence="1">Reverse transcriptase domain-containing protein</fullName>
    </recommendedName>
</protein>
<dbReference type="PANTHER" id="PTHR33116">
    <property type="entry name" value="REVERSE TRANSCRIPTASE ZINC-BINDING DOMAIN-CONTAINING PROTEIN-RELATED-RELATED"/>
    <property type="match status" value="1"/>
</dbReference>
<dbReference type="InterPro" id="IPR043502">
    <property type="entry name" value="DNA/RNA_pol_sf"/>
</dbReference>
<sequence>MGKVIDSIVGETQFAFIQGRQILDCSLVANEAIDFQKKAGKPGVAFKIDFQKAYDSVSWGFLLKVLGECGFPKRWCDWMYKCVSSASISILVNGVPMEAFSISRGLRHGCSLSPLLFNIVGEALNLLLKKAASCNLFEGFSIENGEQLTVVTHLQFADDLLIFCGGSESQVKNVKRVLCVLELASGLKLNLKKSKVFGINIPNEKIGGWADEVGCSWGSLPTQYLGLPLGASRNLPSLWDPVVNSVRTRLEGWKPKFLSMWGRITLIKSVLTSLPIYFLSIFKIPEAVATELNKLIARFLWGGDGETRKIHWVCWRTVCNPREAGGLGILDLRLLNRSMLSKWSWRYGNESNCLWRKVVEAKIPGSVNRFLPQKASKKQASWTWYDVANMLHKNDEWSKQFNSNLELKVGRGDRIKFWFDCWLCDDPLYYAFPRIFALCVFKQALVMDLGKETNGRWQWSIPLRRPLFDWELE</sequence>